<dbReference type="GO" id="GO:0016746">
    <property type="term" value="F:acyltransferase activity"/>
    <property type="evidence" value="ECO:0007669"/>
    <property type="project" value="UniProtKB-KW"/>
</dbReference>
<dbReference type="Pfam" id="PF00583">
    <property type="entry name" value="Acetyltransf_1"/>
    <property type="match status" value="1"/>
</dbReference>
<dbReference type="InterPro" id="IPR016181">
    <property type="entry name" value="Acyl_CoA_acyltransferase"/>
</dbReference>
<proteinExistence type="predicted"/>
<feature type="domain" description="N-acetyltransferase" evidence="3">
    <location>
        <begin position="5"/>
        <end position="175"/>
    </location>
</feature>
<evidence type="ECO:0000256" key="1">
    <source>
        <dbReference type="ARBA" id="ARBA00022679"/>
    </source>
</evidence>
<comment type="caution">
    <text evidence="4">The sequence shown here is derived from an EMBL/GenBank/DDBJ whole genome shotgun (WGS) entry which is preliminary data.</text>
</comment>
<dbReference type="SUPFAM" id="SSF55729">
    <property type="entry name" value="Acyl-CoA N-acyltransferases (Nat)"/>
    <property type="match status" value="1"/>
</dbReference>
<reference evidence="5" key="1">
    <citation type="journal article" date="2019" name="Int. J. Syst. Evol. Microbiol.">
        <title>The Global Catalogue of Microorganisms (GCM) 10K type strain sequencing project: providing services to taxonomists for standard genome sequencing and annotation.</title>
        <authorList>
            <consortium name="The Broad Institute Genomics Platform"/>
            <consortium name="The Broad Institute Genome Sequencing Center for Infectious Disease"/>
            <person name="Wu L."/>
            <person name="Ma J."/>
        </authorList>
    </citation>
    <scope>NUCLEOTIDE SEQUENCE [LARGE SCALE GENOMIC DNA]</scope>
    <source>
        <strain evidence="5">KCTC 42217</strain>
    </source>
</reference>
<sequence>MFNTITIRLAQPQDAATIAYFSRKTFYESFAEQNSRRDMEKFLKLQFSVKSLMAEVGRKQNTILLAYRFHTLVGYALMRETKNPPEINPPVRTLELARLYVDKSFIGNGVGSALMKECITQARLKAKEALWLGVWHENHRAVEFYTKWGFQRCGSKIFILGDDPQIDWVMKKDLQF</sequence>
<dbReference type="Gene3D" id="3.40.630.30">
    <property type="match status" value="1"/>
</dbReference>
<protein>
    <submittedName>
        <fullName evidence="4">GNAT family N-acetyltransferase</fullName>
        <ecNumber evidence="4">2.3.1.-</ecNumber>
    </submittedName>
</protein>
<dbReference type="InterPro" id="IPR050832">
    <property type="entry name" value="Bact_Acetyltransf"/>
</dbReference>
<dbReference type="EMBL" id="JBHUHZ010000002">
    <property type="protein sequence ID" value="MFD2163501.1"/>
    <property type="molecule type" value="Genomic_DNA"/>
</dbReference>
<evidence type="ECO:0000313" key="5">
    <source>
        <dbReference type="Proteomes" id="UP001597387"/>
    </source>
</evidence>
<keyword evidence="1 4" id="KW-0808">Transferase</keyword>
<evidence type="ECO:0000259" key="3">
    <source>
        <dbReference type="PROSITE" id="PS51186"/>
    </source>
</evidence>
<dbReference type="PROSITE" id="PS51186">
    <property type="entry name" value="GNAT"/>
    <property type="match status" value="1"/>
</dbReference>
<accession>A0ABW4ZPI8</accession>
<organism evidence="4 5">
    <name type="scientific">Paradesertivirga mongoliensis</name>
    <dbReference type="NCBI Taxonomy" id="2100740"/>
    <lineage>
        <taxon>Bacteria</taxon>
        <taxon>Pseudomonadati</taxon>
        <taxon>Bacteroidota</taxon>
        <taxon>Sphingobacteriia</taxon>
        <taxon>Sphingobacteriales</taxon>
        <taxon>Sphingobacteriaceae</taxon>
        <taxon>Paradesertivirga</taxon>
    </lineage>
</organism>
<gene>
    <name evidence="4" type="ORF">ACFSJU_13920</name>
</gene>
<keyword evidence="2 4" id="KW-0012">Acyltransferase</keyword>
<name>A0ABW4ZPI8_9SPHI</name>
<evidence type="ECO:0000313" key="4">
    <source>
        <dbReference type="EMBL" id="MFD2163501.1"/>
    </source>
</evidence>
<dbReference type="PANTHER" id="PTHR43877">
    <property type="entry name" value="AMINOALKYLPHOSPHONATE N-ACETYLTRANSFERASE-RELATED-RELATED"/>
    <property type="match status" value="1"/>
</dbReference>
<dbReference type="Proteomes" id="UP001597387">
    <property type="component" value="Unassembled WGS sequence"/>
</dbReference>
<dbReference type="RefSeq" id="WP_255900771.1">
    <property type="nucleotide sequence ID" value="NZ_JAFMZO010000002.1"/>
</dbReference>
<dbReference type="EC" id="2.3.1.-" evidence="4"/>
<dbReference type="CDD" id="cd04301">
    <property type="entry name" value="NAT_SF"/>
    <property type="match status" value="1"/>
</dbReference>
<evidence type="ECO:0000256" key="2">
    <source>
        <dbReference type="ARBA" id="ARBA00023315"/>
    </source>
</evidence>
<keyword evidence="5" id="KW-1185">Reference proteome</keyword>
<dbReference type="InterPro" id="IPR000182">
    <property type="entry name" value="GNAT_dom"/>
</dbReference>